<sequence length="107" mass="11040">MSRSTQVDYVYRAAVAAAVAVALAALVVAGVVVFAELADEPLAPCTPTSTSVCSGPPTDHSPNGGEYDSLPPCPTEDSDNCVWDARVDGNGEGRSFVTIDGVTHYLP</sequence>
<name>A0AAU8EG70_9CAUD</name>
<organism evidence="2">
    <name type="scientific">Microbacterium phage Judebell</name>
    <dbReference type="NCBI Taxonomy" id="3230835"/>
    <lineage>
        <taxon>Viruses</taxon>
        <taxon>Duplodnaviria</taxon>
        <taxon>Heunggongvirae</taxon>
        <taxon>Uroviricota</taxon>
        <taxon>Caudoviricetes</taxon>
        <taxon>Squashvirus</taxon>
    </lineage>
</organism>
<feature type="region of interest" description="Disordered" evidence="1">
    <location>
        <begin position="46"/>
        <end position="73"/>
    </location>
</feature>
<dbReference type="EMBL" id="PP946909">
    <property type="protein sequence ID" value="XCG97316.1"/>
    <property type="molecule type" value="Genomic_DNA"/>
</dbReference>
<evidence type="ECO:0000256" key="1">
    <source>
        <dbReference type="SAM" id="MobiDB-lite"/>
    </source>
</evidence>
<protein>
    <recommendedName>
        <fullName evidence="3">Minor tail protein</fullName>
    </recommendedName>
</protein>
<evidence type="ECO:0008006" key="3">
    <source>
        <dbReference type="Google" id="ProtNLM"/>
    </source>
</evidence>
<evidence type="ECO:0000313" key="2">
    <source>
        <dbReference type="EMBL" id="XCG97316.1"/>
    </source>
</evidence>
<reference evidence="2" key="1">
    <citation type="submission" date="2024-06" db="EMBL/GenBank/DDBJ databases">
        <authorList>
            <person name="Logan R."/>
            <person name="Biratu M.A."/>
            <person name="Chestnut P.R."/>
            <person name="Colombo E.M."/>
            <person name="Cuello R.A."/>
            <person name="Duno H.C."/>
            <person name="Karki J."/>
            <person name="Magloire W.D."/>
            <person name="Pozar I.R."/>
            <person name="Rearick M.C."/>
            <person name="Reed J.M."/>
            <person name="Waterman M.J.F."/>
        </authorList>
    </citation>
    <scope>NUCLEOTIDE SEQUENCE</scope>
</reference>
<proteinExistence type="predicted"/>
<accession>A0AAU8EG70</accession>